<name>A0A0P6X0S2_9CHLR</name>
<keyword evidence="3" id="KW-1185">Reference proteome</keyword>
<dbReference type="PANTHER" id="PTHR47099">
    <property type="entry name" value="METHYLCOBAMIDE:COM METHYLTRANSFERASE MTBA"/>
    <property type="match status" value="1"/>
</dbReference>
<organism evidence="2 3">
    <name type="scientific">Bellilinea caldifistulae</name>
    <dbReference type="NCBI Taxonomy" id="360411"/>
    <lineage>
        <taxon>Bacteria</taxon>
        <taxon>Bacillati</taxon>
        <taxon>Chloroflexota</taxon>
        <taxon>Anaerolineae</taxon>
        <taxon>Anaerolineales</taxon>
        <taxon>Anaerolineaceae</taxon>
        <taxon>Bellilinea</taxon>
    </lineage>
</organism>
<protein>
    <recommendedName>
        <fullName evidence="1">Uroporphyrinogen decarboxylase (URO-D) domain-containing protein</fullName>
    </recommendedName>
</protein>
<proteinExistence type="predicted"/>
<comment type="caution">
    <text evidence="2">The sequence shown here is derived from an EMBL/GenBank/DDBJ whole genome shotgun (WGS) entry which is preliminary data.</text>
</comment>
<dbReference type="AlphaFoldDB" id="A0A0P6X0S2"/>
<dbReference type="InterPro" id="IPR000257">
    <property type="entry name" value="Uroporphyrinogen_deCOase"/>
</dbReference>
<sequence length="333" mass="37037">MLHLTETVLKSKQRLFILPAGYPVGLEMDKAISEFATDTNTQIQVLEEVYKRFGGAFLLPIWDRMIEAEAFGTPLQVEAEMPIGASAAMIGSQQDVEAMIIPRPGHKRTTVTLAIPRLLKERLPDPKPFVLGIMNGPLAVARQMIGEERWEEILNQKPEVLDALLDKIMRFLPDYLHAFHFNDADGVVVSEPLEDALTADQRERFSLRHIQRLIREVQNQHFGVILHNPLADEAQLTQLHTSGAAGYWIGSRVSLASAVKQFTEDTMVVGNLAVDWLTGAPADAVYEETQNLLTAMRDVPNIVLAPEDDLPPHTPLANLDALVRAVNQFNASL</sequence>
<evidence type="ECO:0000313" key="3">
    <source>
        <dbReference type="Proteomes" id="UP000050514"/>
    </source>
</evidence>
<dbReference type="InterPro" id="IPR052024">
    <property type="entry name" value="Methanogen_methyltrans"/>
</dbReference>
<evidence type="ECO:0000313" key="2">
    <source>
        <dbReference type="EMBL" id="KPL74428.1"/>
    </source>
</evidence>
<dbReference type="EMBL" id="LGHJ01000017">
    <property type="protein sequence ID" value="KPL74428.1"/>
    <property type="molecule type" value="Genomic_DNA"/>
</dbReference>
<dbReference type="InterPro" id="IPR038071">
    <property type="entry name" value="UROD/MetE-like_sf"/>
</dbReference>
<dbReference type="Proteomes" id="UP000050514">
    <property type="component" value="Unassembled WGS sequence"/>
</dbReference>
<dbReference type="SUPFAM" id="SSF51726">
    <property type="entry name" value="UROD/MetE-like"/>
    <property type="match status" value="1"/>
</dbReference>
<dbReference type="RefSeq" id="WP_061918571.1">
    <property type="nucleotide sequence ID" value="NZ_DF967971.1"/>
</dbReference>
<gene>
    <name evidence="2" type="ORF">AC812_11400</name>
</gene>
<dbReference type="PANTHER" id="PTHR47099:SF1">
    <property type="entry name" value="METHYLCOBAMIDE:COM METHYLTRANSFERASE MTBA"/>
    <property type="match status" value="1"/>
</dbReference>
<accession>A0A0P6X0S2</accession>
<feature type="domain" description="Uroporphyrinogen decarboxylase (URO-D)" evidence="1">
    <location>
        <begin position="31"/>
        <end position="328"/>
    </location>
</feature>
<dbReference type="Gene3D" id="3.20.20.210">
    <property type="match status" value="1"/>
</dbReference>
<dbReference type="GO" id="GO:0006779">
    <property type="term" value="P:porphyrin-containing compound biosynthetic process"/>
    <property type="evidence" value="ECO:0007669"/>
    <property type="project" value="InterPro"/>
</dbReference>
<reference evidence="2 3" key="1">
    <citation type="submission" date="2015-07" db="EMBL/GenBank/DDBJ databases">
        <title>Draft genome of Bellilinea caldifistulae DSM 17877.</title>
        <authorList>
            <person name="Hemp J."/>
            <person name="Ward L.M."/>
            <person name="Pace L.A."/>
            <person name="Fischer W.W."/>
        </authorList>
    </citation>
    <scope>NUCLEOTIDE SEQUENCE [LARGE SCALE GENOMIC DNA]</scope>
    <source>
        <strain evidence="2 3">GOMI-1</strain>
    </source>
</reference>
<dbReference type="Pfam" id="PF01208">
    <property type="entry name" value="URO-D"/>
    <property type="match status" value="1"/>
</dbReference>
<dbReference type="STRING" id="360411.AC812_11400"/>
<dbReference type="GO" id="GO:0004853">
    <property type="term" value="F:uroporphyrinogen decarboxylase activity"/>
    <property type="evidence" value="ECO:0007669"/>
    <property type="project" value="InterPro"/>
</dbReference>
<evidence type="ECO:0000259" key="1">
    <source>
        <dbReference type="Pfam" id="PF01208"/>
    </source>
</evidence>